<gene>
    <name evidence="2" type="ORF">JK358_17945</name>
</gene>
<dbReference type="Gene3D" id="2.130.10.10">
    <property type="entry name" value="YVTN repeat-like/Quinoprotein amine dehydrogenase"/>
    <property type="match status" value="1"/>
</dbReference>
<name>A0ABS1M957_9NOCA</name>
<proteinExistence type="predicted"/>
<keyword evidence="1" id="KW-0472">Membrane</keyword>
<keyword evidence="1" id="KW-0812">Transmembrane</keyword>
<feature type="transmembrane region" description="Helical" evidence="1">
    <location>
        <begin position="12"/>
        <end position="31"/>
    </location>
</feature>
<keyword evidence="1" id="KW-1133">Transmembrane helix</keyword>
<evidence type="ECO:0008006" key="4">
    <source>
        <dbReference type="Google" id="ProtNLM"/>
    </source>
</evidence>
<dbReference type="InterPro" id="IPR015943">
    <property type="entry name" value="WD40/YVTN_repeat-like_dom_sf"/>
</dbReference>
<evidence type="ECO:0000313" key="3">
    <source>
        <dbReference type="Proteomes" id="UP000602198"/>
    </source>
</evidence>
<organism evidence="2 3">
    <name type="scientific">Nocardia acididurans</name>
    <dbReference type="NCBI Taxonomy" id="2802282"/>
    <lineage>
        <taxon>Bacteria</taxon>
        <taxon>Bacillati</taxon>
        <taxon>Actinomycetota</taxon>
        <taxon>Actinomycetes</taxon>
        <taxon>Mycobacteriales</taxon>
        <taxon>Nocardiaceae</taxon>
        <taxon>Nocardia</taxon>
    </lineage>
</organism>
<keyword evidence="3" id="KW-1185">Reference proteome</keyword>
<dbReference type="InterPro" id="IPR011047">
    <property type="entry name" value="Quinoprotein_ADH-like_sf"/>
</dbReference>
<evidence type="ECO:0000256" key="1">
    <source>
        <dbReference type="SAM" id="Phobius"/>
    </source>
</evidence>
<dbReference type="SUPFAM" id="SSF50998">
    <property type="entry name" value="Quinoprotein alcohol dehydrogenase-like"/>
    <property type="match status" value="1"/>
</dbReference>
<evidence type="ECO:0000313" key="2">
    <source>
        <dbReference type="EMBL" id="MBL1076284.1"/>
    </source>
</evidence>
<accession>A0ABS1M957</accession>
<dbReference type="RefSeq" id="WP_201948819.1">
    <property type="nucleotide sequence ID" value="NZ_JAERRJ010000006.1"/>
</dbReference>
<comment type="caution">
    <text evidence="2">The sequence shown here is derived from an EMBL/GenBank/DDBJ whole genome shotgun (WGS) entry which is preliminary data.</text>
</comment>
<dbReference type="Proteomes" id="UP000602198">
    <property type="component" value="Unassembled WGS sequence"/>
</dbReference>
<dbReference type="EMBL" id="JAERRJ010000006">
    <property type="protein sequence ID" value="MBL1076284.1"/>
    <property type="molecule type" value="Genomic_DNA"/>
</dbReference>
<protein>
    <recommendedName>
        <fullName evidence="4">PQQ-binding-like beta-propeller repeat protein</fullName>
    </recommendedName>
</protein>
<sequence length="411" mass="43684">MLAPERRTRADVLTAVAIAALVAIAAAVVWWHSGVRGTQSVTAAETLTPPPTPEQLPTAYSELWHAADGAAFRAIGVGGVAVTAEGNTVTGRNPVSGEQVWKYQRDIPLCGVEFQFGTVIATYRDDRGCSQTTLLNAETGARLTARSSYMDDSVKMSADGTYVLALGKDRLEMWRSDLVRTLEYGYVDAPVNPRTQPRSGCTLISAASGASRLAVLEQCPKETADRLTILNPAPKDSTTPEEYSSHVLTEPGGTVSGARVLAVSDSRVVLYLPGTQSSAPQFAVYDLSGNRIATHQLSGPLSDNAVVSHLSSAYYVFTGDSLVALNATTFDPLWGIPRVLGTPTLMSGKLLVPVVDGLAALDPTTGAQTARIPMQRTNYHNEPITLNSVGPTILERRGTELYALGPGQRTS</sequence>
<reference evidence="2 3" key="1">
    <citation type="submission" date="2021-01" db="EMBL/GenBank/DDBJ databases">
        <title>WGS of actinomycetes isolated from Thailand.</title>
        <authorList>
            <person name="Thawai C."/>
        </authorList>
    </citation>
    <scope>NUCLEOTIDE SEQUENCE [LARGE SCALE GENOMIC DNA]</scope>
    <source>
        <strain evidence="2 3">LPG 2</strain>
    </source>
</reference>